<dbReference type="OrthoDB" id="10424154at2759"/>
<protein>
    <submittedName>
        <fullName evidence="2">Uncharacterized protein</fullName>
    </submittedName>
</protein>
<evidence type="ECO:0000256" key="1">
    <source>
        <dbReference type="SAM" id="MobiDB-lite"/>
    </source>
</evidence>
<evidence type="ECO:0000313" key="3">
    <source>
        <dbReference type="Proteomes" id="UP000247409"/>
    </source>
</evidence>
<feature type="compositionally biased region" description="Polar residues" evidence="1">
    <location>
        <begin position="149"/>
        <end position="163"/>
    </location>
</feature>
<keyword evidence="3" id="KW-1185">Reference proteome</keyword>
<sequence length="309" mass="35331">MVRFQIECTLPFPAADFWRIRDAPSFLSFIVQDGLLKEMRATEPVEEPDGWYSRVQQYTPADVDCPDMIRAFVGDTMFAVSDEQRWNSDERPCHLHFFIRPSFLSGLSRTYGELSIEQMYTEPPSDEDIREETLDDQSEQDAEHDIEPNLSQDMSSADSSTDVDCSDESDVELSEQTPDEFLEALPAEEKSLHVVTGETRVSILTLGWFIERAIVHNLRKFYEKYPPSVIRFRKKLYDDFAQGDTNVPVSVVIDRFLESEKKLKEKLSAVEESAESDELALSDSSDSVELKDIDTYGQAVILPEVVELK</sequence>
<reference evidence="2 3" key="1">
    <citation type="journal article" date="2018" name="Mol. Biol. Evol.">
        <title>Analysis of the draft genome of the red seaweed Gracilariopsis chorda provides insights into genome size evolution in Rhodophyta.</title>
        <authorList>
            <person name="Lee J."/>
            <person name="Yang E.C."/>
            <person name="Graf L."/>
            <person name="Yang J.H."/>
            <person name="Qiu H."/>
            <person name="Zel Zion U."/>
            <person name="Chan C.X."/>
            <person name="Stephens T.G."/>
            <person name="Weber A.P.M."/>
            <person name="Boo G.H."/>
            <person name="Boo S.M."/>
            <person name="Kim K.M."/>
            <person name="Shin Y."/>
            <person name="Jung M."/>
            <person name="Lee S.J."/>
            <person name="Yim H.S."/>
            <person name="Lee J.H."/>
            <person name="Bhattacharya D."/>
            <person name="Yoon H.S."/>
        </authorList>
    </citation>
    <scope>NUCLEOTIDE SEQUENCE [LARGE SCALE GENOMIC DNA]</scope>
    <source>
        <strain evidence="2 3">SKKU-2015</strain>
        <tissue evidence="2">Whole body</tissue>
    </source>
</reference>
<dbReference type="EMBL" id="NBIV01000290">
    <property type="protein sequence ID" value="PXF40490.1"/>
    <property type="molecule type" value="Genomic_DNA"/>
</dbReference>
<name>A0A2V3IH72_9FLOR</name>
<feature type="compositionally biased region" description="Acidic residues" evidence="1">
    <location>
        <begin position="164"/>
        <end position="175"/>
    </location>
</feature>
<organism evidence="2 3">
    <name type="scientific">Gracilariopsis chorda</name>
    <dbReference type="NCBI Taxonomy" id="448386"/>
    <lineage>
        <taxon>Eukaryota</taxon>
        <taxon>Rhodophyta</taxon>
        <taxon>Florideophyceae</taxon>
        <taxon>Rhodymeniophycidae</taxon>
        <taxon>Gracilariales</taxon>
        <taxon>Gracilariaceae</taxon>
        <taxon>Gracilariopsis</taxon>
    </lineage>
</organism>
<dbReference type="Proteomes" id="UP000247409">
    <property type="component" value="Unassembled WGS sequence"/>
</dbReference>
<feature type="region of interest" description="Disordered" evidence="1">
    <location>
        <begin position="121"/>
        <end position="175"/>
    </location>
</feature>
<dbReference type="AlphaFoldDB" id="A0A2V3IH72"/>
<proteinExistence type="predicted"/>
<feature type="compositionally biased region" description="Acidic residues" evidence="1">
    <location>
        <begin position="124"/>
        <end position="140"/>
    </location>
</feature>
<evidence type="ECO:0000313" key="2">
    <source>
        <dbReference type="EMBL" id="PXF40490.1"/>
    </source>
</evidence>
<gene>
    <name evidence="2" type="ORF">BWQ96_09813</name>
</gene>
<accession>A0A2V3IH72</accession>
<comment type="caution">
    <text evidence="2">The sequence shown here is derived from an EMBL/GenBank/DDBJ whole genome shotgun (WGS) entry which is preliminary data.</text>
</comment>